<dbReference type="SUPFAM" id="SSF46565">
    <property type="entry name" value="Chaperone J-domain"/>
    <property type="match status" value="1"/>
</dbReference>
<dbReference type="PROSITE" id="PS50076">
    <property type="entry name" value="DNAJ_2"/>
    <property type="match status" value="1"/>
</dbReference>
<dbReference type="CDD" id="cd06257">
    <property type="entry name" value="DnaJ"/>
    <property type="match status" value="1"/>
</dbReference>
<keyword evidence="4" id="KW-1185">Reference proteome</keyword>
<reference evidence="3 4" key="1">
    <citation type="submission" date="2024-10" db="EMBL/GenBank/DDBJ databases">
        <title>Updated reference genomes for cyclostephanoid diatoms.</title>
        <authorList>
            <person name="Roberts W.R."/>
            <person name="Alverson A.J."/>
        </authorList>
    </citation>
    <scope>NUCLEOTIDE SEQUENCE [LARGE SCALE GENOMIC DNA]</scope>
    <source>
        <strain evidence="3 4">AJA010-31</strain>
    </source>
</reference>
<feature type="domain" description="J" evidence="2">
    <location>
        <begin position="329"/>
        <end position="428"/>
    </location>
</feature>
<dbReference type="InterPro" id="IPR036420">
    <property type="entry name" value="BRCT_dom_sf"/>
</dbReference>
<evidence type="ECO:0000313" key="3">
    <source>
        <dbReference type="EMBL" id="KAL3768650.1"/>
    </source>
</evidence>
<evidence type="ECO:0000313" key="4">
    <source>
        <dbReference type="Proteomes" id="UP001530400"/>
    </source>
</evidence>
<dbReference type="AlphaFoldDB" id="A0ABD3MXL9"/>
<dbReference type="Gene3D" id="3.40.50.10190">
    <property type="entry name" value="BRCT domain"/>
    <property type="match status" value="1"/>
</dbReference>
<feature type="region of interest" description="Disordered" evidence="1">
    <location>
        <begin position="242"/>
        <end position="267"/>
    </location>
</feature>
<organism evidence="3 4">
    <name type="scientific">Cyclotella atomus</name>
    <dbReference type="NCBI Taxonomy" id="382360"/>
    <lineage>
        <taxon>Eukaryota</taxon>
        <taxon>Sar</taxon>
        <taxon>Stramenopiles</taxon>
        <taxon>Ochrophyta</taxon>
        <taxon>Bacillariophyta</taxon>
        <taxon>Coscinodiscophyceae</taxon>
        <taxon>Thalassiosirophycidae</taxon>
        <taxon>Stephanodiscales</taxon>
        <taxon>Stephanodiscaceae</taxon>
        <taxon>Cyclotella</taxon>
    </lineage>
</organism>
<dbReference type="InterPro" id="IPR001623">
    <property type="entry name" value="DnaJ_domain"/>
</dbReference>
<gene>
    <name evidence="3" type="ORF">ACHAWO_001119</name>
</gene>
<comment type="caution">
    <text evidence="3">The sequence shown here is derived from an EMBL/GenBank/DDBJ whole genome shotgun (WGS) entry which is preliminary data.</text>
</comment>
<dbReference type="SMART" id="SM00271">
    <property type="entry name" value="DnaJ"/>
    <property type="match status" value="1"/>
</dbReference>
<dbReference type="InterPro" id="IPR036869">
    <property type="entry name" value="J_dom_sf"/>
</dbReference>
<name>A0ABD3MXL9_9STRA</name>
<dbReference type="Pfam" id="PF00226">
    <property type="entry name" value="DnaJ"/>
    <property type="match status" value="1"/>
</dbReference>
<dbReference type="EMBL" id="JALLPJ020001342">
    <property type="protein sequence ID" value="KAL3768650.1"/>
    <property type="molecule type" value="Genomic_DNA"/>
</dbReference>
<dbReference type="Gene3D" id="1.10.287.110">
    <property type="entry name" value="DnaJ domain"/>
    <property type="match status" value="1"/>
</dbReference>
<sequence>MKGSKQPDAKDADKVKRMSAFAESAYAHATHESSTPPHNSFMSNLTNKIRGKVRAQEREDFVMQDANQEYNLLYYPDASLNGTTVQGLNNHRISNNIVHAEFQPLAGTSIVLITETSCQDNLGSPRVLKIMEERENIGCTIEEMGARWVPTLDSNVETITHAIWIGADNVPGSKGGTIWKRIASDALNKLTICQSMDIPVVNISWLVDIHKLNPGQHWSEVDIEAHKPFVMNVLEKYNKHALERNQPGSKSQHKSTDSRRDSKSRLSASIGSTYNSLLSENPDSLEADAIKRAMELSMLDFAIVHHIPTERKYTNASDGNQRTKRNEENPYEVLRINADASREEIKRAFRQRALETHPDKGGEPFLYCFGLLSIVLKSKLTAIPCSVVHSGKPGEFEAVARAYRLILNATNKTGLEINPSEDGSDKDGLVVGLKSTAHWDSELKEHRNLVRELYTNHGHDMNEHIQRQALVIEKLGLVAKDAGSQTINEKAERINNSCFYLSLSCSYLSGIGALEVWDTQQVGNDYEDESLLMAPSLLEADATLILDTALSLKRTIEAAVLSAHPEWVAQGMVGEEVQAFSDFLVYTLESQTIVNDWAVVVFDAVSGFCDVYKGKGYAEHEGTEAYDSSNTITIKYLSGHYQPLISLSSRVNRPSLKQILSALDEAGVLYVVTDGAATPKQH</sequence>
<accession>A0ABD3MXL9</accession>
<dbReference type="PRINTS" id="PR00625">
    <property type="entry name" value="JDOMAIN"/>
</dbReference>
<dbReference type="Proteomes" id="UP001530400">
    <property type="component" value="Unassembled WGS sequence"/>
</dbReference>
<evidence type="ECO:0000256" key="1">
    <source>
        <dbReference type="SAM" id="MobiDB-lite"/>
    </source>
</evidence>
<evidence type="ECO:0000259" key="2">
    <source>
        <dbReference type="PROSITE" id="PS50076"/>
    </source>
</evidence>
<dbReference type="SUPFAM" id="SSF52113">
    <property type="entry name" value="BRCT domain"/>
    <property type="match status" value="1"/>
</dbReference>
<proteinExistence type="predicted"/>
<feature type="compositionally biased region" description="Basic and acidic residues" evidence="1">
    <location>
        <begin position="254"/>
        <end position="264"/>
    </location>
</feature>
<protein>
    <recommendedName>
        <fullName evidence="2">J domain-containing protein</fullName>
    </recommendedName>
</protein>